<reference evidence="1 2" key="1">
    <citation type="journal article" date="2018" name="Nat. Ecol. Evol.">
        <title>Genomic signatures of mitonuclear coevolution across populations of Tigriopus californicus.</title>
        <authorList>
            <person name="Barreto F.S."/>
            <person name="Watson E.T."/>
            <person name="Lima T.G."/>
            <person name="Willett C.S."/>
            <person name="Edmands S."/>
            <person name="Li W."/>
            <person name="Burton R.S."/>
        </authorList>
    </citation>
    <scope>NUCLEOTIDE SEQUENCE [LARGE SCALE GENOMIC DNA]</scope>
    <source>
        <strain evidence="1 2">San Diego</strain>
    </source>
</reference>
<dbReference type="Proteomes" id="UP000318571">
    <property type="component" value="Chromosome 1"/>
</dbReference>
<proteinExistence type="predicted"/>
<evidence type="ECO:0000313" key="2">
    <source>
        <dbReference type="Proteomes" id="UP000318571"/>
    </source>
</evidence>
<dbReference type="EMBL" id="VCGU01000010">
    <property type="protein sequence ID" value="TRY69486.1"/>
    <property type="molecule type" value="Genomic_DNA"/>
</dbReference>
<comment type="caution">
    <text evidence="1">The sequence shown here is derived from an EMBL/GenBank/DDBJ whole genome shotgun (WGS) entry which is preliminary data.</text>
</comment>
<dbReference type="AlphaFoldDB" id="A0A553NVN7"/>
<gene>
    <name evidence="1" type="ORF">TCAL_15112</name>
</gene>
<name>A0A553NVN7_TIGCA</name>
<accession>A0A553NVN7</accession>
<evidence type="ECO:0000313" key="1">
    <source>
        <dbReference type="EMBL" id="TRY69486.1"/>
    </source>
</evidence>
<keyword evidence="2" id="KW-1185">Reference proteome</keyword>
<protein>
    <submittedName>
        <fullName evidence="1">Uncharacterized protein</fullName>
    </submittedName>
</protein>
<organism evidence="1 2">
    <name type="scientific">Tigriopus californicus</name>
    <name type="common">Marine copepod</name>
    <dbReference type="NCBI Taxonomy" id="6832"/>
    <lineage>
        <taxon>Eukaryota</taxon>
        <taxon>Metazoa</taxon>
        <taxon>Ecdysozoa</taxon>
        <taxon>Arthropoda</taxon>
        <taxon>Crustacea</taxon>
        <taxon>Multicrustacea</taxon>
        <taxon>Hexanauplia</taxon>
        <taxon>Copepoda</taxon>
        <taxon>Harpacticoida</taxon>
        <taxon>Harpacticidae</taxon>
        <taxon>Tigriopus</taxon>
    </lineage>
</organism>
<sequence>MKQDAVGYPVHPRKSSTLLFSAFVGLSRGREGYWGDLSLCLLEVRHFWKHPPPSVGTKEHSPEFAQES</sequence>